<dbReference type="AlphaFoldDB" id="A0A1I5F708"/>
<accession>A0A1I5F708</accession>
<dbReference type="EMBL" id="FOVP01000018">
    <property type="protein sequence ID" value="SFO19426.1"/>
    <property type="molecule type" value="Genomic_DNA"/>
</dbReference>
<dbReference type="GO" id="GO:0003676">
    <property type="term" value="F:nucleic acid binding"/>
    <property type="evidence" value="ECO:0007669"/>
    <property type="project" value="InterPro"/>
</dbReference>
<evidence type="ECO:0008006" key="3">
    <source>
        <dbReference type="Google" id="ProtNLM"/>
    </source>
</evidence>
<evidence type="ECO:0000313" key="2">
    <source>
        <dbReference type="Proteomes" id="UP000198599"/>
    </source>
</evidence>
<protein>
    <recommendedName>
        <fullName evidence="3">Integrase core domain-containing protein</fullName>
    </recommendedName>
</protein>
<reference evidence="2" key="1">
    <citation type="submission" date="2016-10" db="EMBL/GenBank/DDBJ databases">
        <authorList>
            <person name="Varghese N."/>
            <person name="Submissions S."/>
        </authorList>
    </citation>
    <scope>NUCLEOTIDE SEQUENCE [LARGE SCALE GENOMIC DNA]</scope>
    <source>
        <strain evidence="2">DSM 28463</strain>
    </source>
</reference>
<dbReference type="RefSeq" id="WP_143076361.1">
    <property type="nucleotide sequence ID" value="NZ_FOVP01000018.1"/>
</dbReference>
<organism evidence="1 2">
    <name type="scientific">Roseovarius lutimaris</name>
    <dbReference type="NCBI Taxonomy" id="1005928"/>
    <lineage>
        <taxon>Bacteria</taxon>
        <taxon>Pseudomonadati</taxon>
        <taxon>Pseudomonadota</taxon>
        <taxon>Alphaproteobacteria</taxon>
        <taxon>Rhodobacterales</taxon>
        <taxon>Roseobacteraceae</taxon>
        <taxon>Roseovarius</taxon>
    </lineage>
</organism>
<dbReference type="OrthoDB" id="9813285at2"/>
<dbReference type="SUPFAM" id="SSF53098">
    <property type="entry name" value="Ribonuclease H-like"/>
    <property type="match status" value="1"/>
</dbReference>
<dbReference type="InterPro" id="IPR036397">
    <property type="entry name" value="RNaseH_sf"/>
</dbReference>
<keyword evidence="2" id="KW-1185">Reference proteome</keyword>
<sequence>MHDYENPRLHQLCSSRQDYSSAQAPGALKQIIEWRGAPEAIRGDNGPKYDSGAQMEWAETRGIELSGANGRVNFAIKPP</sequence>
<dbReference type="STRING" id="1005928.SAMN04487859_118107"/>
<name>A0A1I5F708_9RHOB</name>
<dbReference type="InterPro" id="IPR012337">
    <property type="entry name" value="RNaseH-like_sf"/>
</dbReference>
<dbReference type="Proteomes" id="UP000198599">
    <property type="component" value="Unassembled WGS sequence"/>
</dbReference>
<gene>
    <name evidence="1" type="ORF">SAMN04487859_118107</name>
</gene>
<dbReference type="Gene3D" id="3.30.420.10">
    <property type="entry name" value="Ribonuclease H-like superfamily/Ribonuclease H"/>
    <property type="match status" value="1"/>
</dbReference>
<evidence type="ECO:0000313" key="1">
    <source>
        <dbReference type="EMBL" id="SFO19426.1"/>
    </source>
</evidence>
<proteinExistence type="predicted"/>